<feature type="transmembrane region" description="Helical" evidence="6">
    <location>
        <begin position="6"/>
        <end position="22"/>
    </location>
</feature>
<dbReference type="AlphaFoldDB" id="A0A090LFG3"/>
<evidence type="ECO:0000256" key="4">
    <source>
        <dbReference type="ARBA" id="ARBA00022989"/>
    </source>
</evidence>
<dbReference type="RefSeq" id="XP_024505400.1">
    <property type="nucleotide sequence ID" value="XM_024651754.1"/>
</dbReference>
<dbReference type="PANTHER" id="PTHR12668">
    <property type="entry name" value="TRANSMEMBRANE PROTEIN 14, 15"/>
    <property type="match status" value="1"/>
</dbReference>
<dbReference type="GO" id="GO:0031966">
    <property type="term" value="C:mitochondrial membrane"/>
    <property type="evidence" value="ECO:0007669"/>
    <property type="project" value="TreeGrafter"/>
</dbReference>
<accession>A0A090LFG3</accession>
<gene>
    <name evidence="7 9 10" type="ORF">SRAE_2000087000</name>
</gene>
<reference evidence="7 8" key="1">
    <citation type="submission" date="2014-09" db="EMBL/GenBank/DDBJ databases">
        <authorList>
            <person name="Martin A.A."/>
        </authorList>
    </citation>
    <scope>NUCLEOTIDE SEQUENCE</scope>
    <source>
        <strain evidence="8">ED321</strain>
        <strain evidence="7">ED321 Heterogonic</strain>
    </source>
</reference>
<feature type="transmembrane region" description="Helical" evidence="6">
    <location>
        <begin position="73"/>
        <end position="95"/>
    </location>
</feature>
<organism evidence="7">
    <name type="scientific">Strongyloides ratti</name>
    <name type="common">Parasitic roundworm</name>
    <dbReference type="NCBI Taxonomy" id="34506"/>
    <lineage>
        <taxon>Eukaryota</taxon>
        <taxon>Metazoa</taxon>
        <taxon>Ecdysozoa</taxon>
        <taxon>Nematoda</taxon>
        <taxon>Chromadorea</taxon>
        <taxon>Rhabditida</taxon>
        <taxon>Tylenchina</taxon>
        <taxon>Panagrolaimomorpha</taxon>
        <taxon>Strongyloidoidea</taxon>
        <taxon>Strongyloididae</taxon>
        <taxon>Strongyloides</taxon>
    </lineage>
</organism>
<comment type="similarity">
    <text evidence="2">Belongs to the TMEM14 family.</text>
</comment>
<name>A0A090LFG3_STRRB</name>
<dbReference type="EMBL" id="LN609529">
    <property type="protein sequence ID" value="CEF66200.1"/>
    <property type="molecule type" value="Genomic_DNA"/>
</dbReference>
<dbReference type="InterPro" id="IPR044890">
    <property type="entry name" value="TMEM14_sf"/>
</dbReference>
<dbReference type="GeneID" id="36378564"/>
<keyword evidence="8" id="KW-1185">Reference proteome</keyword>
<dbReference type="WBParaSite" id="SRAE_2000087000.1">
    <property type="protein sequence ID" value="SRAE_2000087000.1"/>
    <property type="gene ID" value="WBGene00261070"/>
</dbReference>
<keyword evidence="3 6" id="KW-0812">Transmembrane</keyword>
<dbReference type="GO" id="GO:0070453">
    <property type="term" value="P:regulation of heme biosynthetic process"/>
    <property type="evidence" value="ECO:0007669"/>
    <property type="project" value="TreeGrafter"/>
</dbReference>
<evidence type="ECO:0000256" key="5">
    <source>
        <dbReference type="ARBA" id="ARBA00023136"/>
    </source>
</evidence>
<dbReference type="OrthoDB" id="5620at2759"/>
<evidence type="ECO:0000313" key="8">
    <source>
        <dbReference type="Proteomes" id="UP000035682"/>
    </source>
</evidence>
<protein>
    <submittedName>
        <fullName evidence="7 9">UPF0136 membrane protein CG5532</fullName>
    </submittedName>
</protein>
<dbReference type="CTD" id="36378564"/>
<evidence type="ECO:0000313" key="10">
    <source>
        <dbReference type="WormBase" id="SRAE_2000087000"/>
    </source>
</evidence>
<evidence type="ECO:0000256" key="1">
    <source>
        <dbReference type="ARBA" id="ARBA00004370"/>
    </source>
</evidence>
<dbReference type="Gene3D" id="1.10.10.1740">
    <property type="entry name" value="Transmembrane protein 14-like"/>
    <property type="match status" value="1"/>
</dbReference>
<evidence type="ECO:0000313" key="9">
    <source>
        <dbReference type="WBParaSite" id="SRAE_2000087000.1"/>
    </source>
</evidence>
<dbReference type="InterPro" id="IPR005349">
    <property type="entry name" value="TMEM14"/>
</dbReference>
<sequence>MGDIVGIIYGAIVATGGIIGYLKASSIPSLVMGVGSGAIVVAGAYYNNNHIVCGVSALLTIFMGRRFYNSGKVFPAGVVAVLSLLIFIRCITIYYKTRPRFE</sequence>
<proteinExistence type="inferred from homology"/>
<evidence type="ECO:0000256" key="6">
    <source>
        <dbReference type="SAM" id="Phobius"/>
    </source>
</evidence>
<keyword evidence="5 6" id="KW-0472">Membrane</keyword>
<reference evidence="9" key="2">
    <citation type="submission" date="2020-12" db="UniProtKB">
        <authorList>
            <consortium name="WormBaseParasite"/>
        </authorList>
    </citation>
    <scope>IDENTIFICATION</scope>
</reference>
<dbReference type="Pfam" id="PF03647">
    <property type="entry name" value="Tmemb_14"/>
    <property type="match status" value="1"/>
</dbReference>
<keyword evidence="4 6" id="KW-1133">Transmembrane helix</keyword>
<evidence type="ECO:0000256" key="3">
    <source>
        <dbReference type="ARBA" id="ARBA00022692"/>
    </source>
</evidence>
<dbReference type="WormBase" id="SRAE_2000087000">
    <property type="protein sequence ID" value="SRP10665"/>
    <property type="gene ID" value="WBGene00261070"/>
</dbReference>
<dbReference type="Proteomes" id="UP000035682">
    <property type="component" value="Unplaced"/>
</dbReference>
<dbReference type="PANTHER" id="PTHR12668:SF43">
    <property type="entry name" value="TRANSMEMBRANE PROTEIN 14 HOMOLOG"/>
    <property type="match status" value="1"/>
</dbReference>
<feature type="transmembrane region" description="Helical" evidence="6">
    <location>
        <begin position="29"/>
        <end position="46"/>
    </location>
</feature>
<evidence type="ECO:0000313" key="7">
    <source>
        <dbReference type="EMBL" id="CEF66200.1"/>
    </source>
</evidence>
<dbReference type="OMA" id="TKIIFGM"/>
<comment type="subcellular location">
    <subcellularLocation>
        <location evidence="1">Membrane</location>
    </subcellularLocation>
</comment>
<dbReference type="eggNOG" id="KOG4267">
    <property type="taxonomic scope" value="Eukaryota"/>
</dbReference>
<evidence type="ECO:0000256" key="2">
    <source>
        <dbReference type="ARBA" id="ARBA00007590"/>
    </source>
</evidence>
<dbReference type="STRING" id="34506.A0A090LFG3"/>